<proteinExistence type="predicted"/>
<keyword evidence="1" id="KW-0175">Coiled coil</keyword>
<name>A0A7G9GLR9_9FIRM</name>
<evidence type="ECO:0000313" key="3">
    <source>
        <dbReference type="Proteomes" id="UP000515856"/>
    </source>
</evidence>
<dbReference type="EMBL" id="CP060636">
    <property type="protein sequence ID" value="QNM11751.1"/>
    <property type="molecule type" value="Genomic_DNA"/>
</dbReference>
<accession>A0A7G9GLR9</accession>
<sequence length="187" mass="22360">MEINNCEDYVLSELHFAKEKIKEYELIIENQKEELNRVVGEKESSTTVNIDRSSGIFYSYIVSEYYNMEELLKLYFDDDFTLDEARTLLNDSSKLKELMQTKRNSWSNENKLREENYQILLTYAGREYVVCISEEDCSMHLLNDERYYHEDKKSLAETNMIAKFKENLKKYIESEEKKLEEKKDGSK</sequence>
<dbReference type="AlphaFoldDB" id="A0A7G9GLR9"/>
<evidence type="ECO:0000256" key="1">
    <source>
        <dbReference type="SAM" id="Coils"/>
    </source>
</evidence>
<feature type="coiled-coil region" evidence="1">
    <location>
        <begin position="14"/>
        <end position="41"/>
    </location>
</feature>
<protein>
    <submittedName>
        <fullName evidence="2">Uncharacterized protein</fullName>
    </submittedName>
</protein>
<evidence type="ECO:0000313" key="2">
    <source>
        <dbReference type="EMBL" id="QNM11751.1"/>
    </source>
</evidence>
<keyword evidence="3" id="KW-1185">Reference proteome</keyword>
<reference evidence="2 3" key="1">
    <citation type="submission" date="2020-08" db="EMBL/GenBank/DDBJ databases">
        <authorList>
            <person name="Liu C."/>
            <person name="Sun Q."/>
        </authorList>
    </citation>
    <scope>NUCLEOTIDE SEQUENCE [LARGE SCALE GENOMIC DNA]</scope>
    <source>
        <strain evidence="2 3">NSJ-61</strain>
    </source>
</reference>
<gene>
    <name evidence="2" type="ORF">H9Q80_16110</name>
</gene>
<dbReference type="RefSeq" id="WP_117452116.1">
    <property type="nucleotide sequence ID" value="NZ_CP060636.1"/>
</dbReference>
<dbReference type="KEGG" id="ehn:H9Q80_16110"/>
<organism evidence="2 3">
    <name type="scientific">[Eubacterium] hominis</name>
    <dbReference type="NCBI Taxonomy" id="2764325"/>
    <lineage>
        <taxon>Bacteria</taxon>
        <taxon>Bacillati</taxon>
        <taxon>Bacillota</taxon>
        <taxon>Erysipelotrichia</taxon>
        <taxon>Erysipelotrichales</taxon>
        <taxon>Erysipelotrichaceae</taxon>
        <taxon>Amedibacillus</taxon>
    </lineage>
</organism>
<dbReference type="Proteomes" id="UP000515856">
    <property type="component" value="Chromosome"/>
</dbReference>